<dbReference type="SUPFAM" id="SSF50729">
    <property type="entry name" value="PH domain-like"/>
    <property type="match status" value="1"/>
</dbReference>
<evidence type="ECO:0000313" key="3">
    <source>
        <dbReference type="EMBL" id="KYF39568.1"/>
    </source>
</evidence>
<feature type="region of interest" description="Disordered" evidence="1">
    <location>
        <begin position="810"/>
        <end position="865"/>
    </location>
</feature>
<feature type="compositionally biased region" description="Basic and acidic residues" evidence="1">
    <location>
        <begin position="244"/>
        <end position="259"/>
    </location>
</feature>
<sequence length="1852" mass="200572">MEDAAFSFHIDGSGFVDSEGLFLHSPSSLGSPCSSPSPSREKDAFSVVEAVPSSPKNPANCASGRESGELTNGAPAFSGESRNSVDVEDAAHPREHCGGTDPFDRQETLRKPGSPGPQDSFGAKETAGGEDPFHDDDPFGSSKCTVDVSVDSVQANEQERGNSTVHGVWGRENGAYPSGFSVSTDSPCSFFQETKREEPPHSVDCFLRGDTLGIQEAFEWGAETVETRAGEQSRAGGPPTARAVEWRSAEEKKSERRNSTTDTFAGGVWGNAEERREPDGEPCEAENNSEETLRTDRDKREDREDRGDREDTGGREQGREEKGEEEDWQDDTWQGFQSAPPSPVSAFPTQSDAPVEPKTFERRGADDSVGVTSDACAVSREGHPGESHEDGKVFGAPSSEATLSSAHEHYAHLQPLSHSSLSSSSPASSLSSSSPASSLSSSSQASSLSSSAAPCPSSSSGLKEAPVPSVAAAASEHLYQAVAYGKICLLPVKDWEGDREARSAIVSRLSAALYAVLEETVAQSVAVTSKTTKYLRARSKVEGDYAKLLRQCVASGRTKHETHPFSLLQTRNSEQFARKERQSHETVGAGQPSGQSVATEKDGINDKTEKREKRGSVGAKRRPSLGKREEEEGRKGGGLFSGGEKTEESRRKSYFSFSQTSKKTPSLHCPEARVSASVSGCEGASARRDDSRETSSHSSERRRSSRFSRDSSAREKHEAPRGSSHSSLDSSQSCEAERTSRRGKSETGGGCELAPTTSLDPRDRLQAFGAAEQRPSTEPVKELFNEFCGERNRVGDPSGSLGSMYEDMAIDSIPEGLQDEGKEESTSHNSTPALTVSAPREETGISSGAENRARAASGPGLASSEKGRWGSAAAFLSQLAPQFARPGLSPEAQRSPEASEEAGQKGEERAESSAALCSAGQDPRAVQETLFPSMSSSAWLLGLLEMNQQTALQSDILGAFVETELVQNFLQKLCSEYERAAARHLDSVKKYRHQAAKANEVCRQVWLTYEQACEEASRDTLHAMSREGPSTGAQGTGTGGAATAGTGATRKSPQCSWLLERKFQVAARKAQEEELMHVGALLGCLFQLQCLEKWRCETLRHALQSFLLKLQSCLSVVLVTLDRVSEILEADPSFAPHGGIGSRSSSEIRGESLLLASSSVRSISFPSFSHPGGGSPRSAAAQIAERLRQSQQENLDLLREKRRELWGTRDLSPYLPGGAGCLDTAALGSPHSRSALRPKKKEHKKQSEKKRRERARTMTYSTPTQNDLVDRAQFGDEPDGLSSDEEAREKIRDWGGATGDREDVDIEGASSAGDEEEDAQTRRSAKKSSARHGDGRRSLHARGDAGSDAGRERRERGGQNRAEGEETDGGSERSRHAEEDDADALPRMCERGENEKEATGRRSSLDPARRLPPRSRLTRLPKDKNNEGSAEHTGEKRKTSKVKRDSEEDREDLTAVCSLLKHCGLLEASARHSLDGRTSLEDFLPACVNCSLIVNLARQLQDSPFPSTHRVYRQGVVERQAGGGTGGAFSGFLQKWRHGFLVLTWDRFLHMFRQEEDIQEAKPPCWSICLARSEVHKCKTRDQKEATIEIREKRRRFFSSRVSGVFRPPTSRECDEWMAALETVANDSTFFEAAAVRATTWRPSDLELSNPQRRGSNASGSPRFWGNGCLISSLAAFHVDTLSPESSATVDESSVGEASRCSSPTWRVPPHYHDVAISTFSACPLSREAADSEGAQGLGKSAFSSSLQLFEHRRRSSLSSTSPSSLRSGPRVSHLFADTHSDRLSQETSGEFDGPLRSPVGFTTLSTLPSSGRKVNPFGDDGDQSPRAQPTACSAGNFGLDEEAGIWLDSNS</sequence>
<feature type="compositionally biased region" description="Basic and acidic residues" evidence="1">
    <location>
        <begin position="599"/>
        <end position="615"/>
    </location>
</feature>
<feature type="compositionally biased region" description="Basic and acidic residues" evidence="1">
    <location>
        <begin position="685"/>
        <end position="720"/>
    </location>
</feature>
<dbReference type="PROSITE" id="PS50003">
    <property type="entry name" value="PH_DOMAIN"/>
    <property type="match status" value="1"/>
</dbReference>
<dbReference type="InterPro" id="IPR011993">
    <property type="entry name" value="PH-like_dom_sf"/>
</dbReference>
<comment type="caution">
    <text evidence="3">The sequence shown here is derived from an EMBL/GenBank/DDBJ whole genome shotgun (WGS) entry which is preliminary data.</text>
</comment>
<feature type="compositionally biased region" description="Low complexity" evidence="1">
    <location>
        <begin position="415"/>
        <end position="461"/>
    </location>
</feature>
<dbReference type="Pfam" id="PF20399">
    <property type="entry name" value="PH_20"/>
    <property type="match status" value="1"/>
</dbReference>
<feature type="compositionally biased region" description="Basic and acidic residues" evidence="1">
    <location>
        <begin position="291"/>
        <end position="322"/>
    </location>
</feature>
<feature type="compositionally biased region" description="Acidic residues" evidence="1">
    <location>
        <begin position="280"/>
        <end position="289"/>
    </location>
</feature>
<dbReference type="EMBL" id="AGQS02005703">
    <property type="protein sequence ID" value="KYF39568.1"/>
    <property type="molecule type" value="Genomic_DNA"/>
</dbReference>
<feature type="compositionally biased region" description="Basic and acidic residues" evidence="1">
    <location>
        <begin position="1420"/>
        <end position="1447"/>
    </location>
</feature>
<organism evidence="3 4">
    <name type="scientific">Toxoplasma gondii ARI</name>
    <dbReference type="NCBI Taxonomy" id="1074872"/>
    <lineage>
        <taxon>Eukaryota</taxon>
        <taxon>Sar</taxon>
        <taxon>Alveolata</taxon>
        <taxon>Apicomplexa</taxon>
        <taxon>Conoidasida</taxon>
        <taxon>Coccidia</taxon>
        <taxon>Eucoccidiorida</taxon>
        <taxon>Eimeriorina</taxon>
        <taxon>Sarcocystidae</taxon>
        <taxon>Toxoplasma</taxon>
    </lineage>
</organism>
<feature type="region of interest" description="Disordered" evidence="1">
    <location>
        <begin position="885"/>
        <end position="919"/>
    </location>
</feature>
<feature type="domain" description="PH" evidence="2">
    <location>
        <begin position="1510"/>
        <end position="1626"/>
    </location>
</feature>
<feature type="compositionally biased region" description="Basic and acidic residues" evidence="1">
    <location>
        <begin position="83"/>
        <end position="110"/>
    </location>
</feature>
<dbReference type="InterPro" id="IPR001849">
    <property type="entry name" value="PH_domain"/>
</dbReference>
<evidence type="ECO:0000259" key="2">
    <source>
        <dbReference type="PROSITE" id="PS50003"/>
    </source>
</evidence>
<proteinExistence type="predicted"/>
<feature type="region of interest" description="Disordered" evidence="1">
    <location>
        <begin position="1024"/>
        <end position="1050"/>
    </location>
</feature>
<feature type="region of interest" description="Disordered" evidence="1">
    <location>
        <begin position="560"/>
        <end position="782"/>
    </location>
</feature>
<accession>A0A139XLB6</accession>
<name>A0A139XLB6_TOXGO</name>
<feature type="compositionally biased region" description="Polar residues" evidence="1">
    <location>
        <begin position="655"/>
        <end position="664"/>
    </location>
</feature>
<feature type="compositionally biased region" description="Basic and acidic residues" evidence="1">
    <location>
        <begin position="1331"/>
        <end position="1378"/>
    </location>
</feature>
<protein>
    <recommendedName>
        <fullName evidence="2">PH domain-containing protein</fullName>
    </recommendedName>
</protein>
<feature type="compositionally biased region" description="Polar residues" evidence="1">
    <location>
        <begin position="151"/>
        <end position="165"/>
    </location>
</feature>
<feature type="compositionally biased region" description="Basic and acidic residues" evidence="1">
    <location>
        <begin position="380"/>
        <end position="392"/>
    </location>
</feature>
<dbReference type="Proteomes" id="UP000074247">
    <property type="component" value="Unassembled WGS sequence"/>
</dbReference>
<feature type="compositionally biased region" description="Polar residues" evidence="1">
    <location>
        <begin position="1258"/>
        <end position="1267"/>
    </location>
</feature>
<feature type="compositionally biased region" description="Basic and acidic residues" evidence="1">
    <location>
        <begin position="735"/>
        <end position="745"/>
    </location>
</feature>
<feature type="compositionally biased region" description="Low complexity" evidence="1">
    <location>
        <begin position="723"/>
        <end position="733"/>
    </location>
</feature>
<feature type="compositionally biased region" description="Basic and acidic residues" evidence="1">
    <location>
        <begin position="626"/>
        <end position="635"/>
    </location>
</feature>
<reference evidence="3 4" key="1">
    <citation type="journal article" date="2016" name="Nat. Commun.">
        <title>Local admixture of amplified and diversified secreted pathogenesis determinants shapes mosaic Toxoplasma gondii genomes.</title>
        <authorList>
            <person name="Lorenzi H."/>
            <person name="Khan A."/>
            <person name="Behnke M.S."/>
            <person name="Namasivayam S."/>
            <person name="Swapna L.S."/>
            <person name="Hadjithomas M."/>
            <person name="Karamycheva S."/>
            <person name="Pinney D."/>
            <person name="Brunk B.P."/>
            <person name="Ajioka J.W."/>
            <person name="Ajzenberg D."/>
            <person name="Boothroyd J.C."/>
            <person name="Boyle J.P."/>
            <person name="Darde M.L."/>
            <person name="Diaz-Miranda M.A."/>
            <person name="Dubey J.P."/>
            <person name="Fritz H.M."/>
            <person name="Gennari S.M."/>
            <person name="Gregory B.D."/>
            <person name="Kim K."/>
            <person name="Saeij J.P."/>
            <person name="Su C."/>
            <person name="White M.W."/>
            <person name="Zhu X.Q."/>
            <person name="Howe D.K."/>
            <person name="Rosenthal B.M."/>
            <person name="Grigg M.E."/>
            <person name="Parkinson J."/>
            <person name="Liu L."/>
            <person name="Kissinger J.C."/>
            <person name="Roos D.S."/>
            <person name="Sibley L.D."/>
        </authorList>
    </citation>
    <scope>NUCLEOTIDE SEQUENCE [LARGE SCALE GENOMIC DNA]</scope>
    <source>
        <strain evidence="3 4">ARI</strain>
    </source>
</reference>
<feature type="region of interest" description="Disordered" evidence="1">
    <location>
        <begin position="1778"/>
        <end position="1838"/>
    </location>
</feature>
<feature type="compositionally biased region" description="Basic and acidic residues" evidence="1">
    <location>
        <begin position="902"/>
        <end position="911"/>
    </location>
</feature>
<feature type="compositionally biased region" description="Polar residues" evidence="1">
    <location>
        <begin position="1801"/>
        <end position="1810"/>
    </location>
</feature>
<dbReference type="SMART" id="SM00233">
    <property type="entry name" value="PH"/>
    <property type="match status" value="1"/>
</dbReference>
<feature type="region of interest" description="Disordered" evidence="1">
    <location>
        <begin position="1222"/>
        <end position="1448"/>
    </location>
</feature>
<dbReference type="InterPro" id="IPR046869">
    <property type="entry name" value="SLM1/RGC1-like_PH"/>
</dbReference>
<dbReference type="Gene3D" id="2.30.29.30">
    <property type="entry name" value="Pleckstrin-homology domain (PH domain)/Phosphotyrosine-binding domain (PTB)"/>
    <property type="match status" value="1"/>
</dbReference>
<feature type="compositionally biased region" description="Basic residues" evidence="1">
    <location>
        <begin position="1234"/>
        <end position="1254"/>
    </location>
</feature>
<evidence type="ECO:0000313" key="4">
    <source>
        <dbReference type="Proteomes" id="UP000074247"/>
    </source>
</evidence>
<dbReference type="VEuPathDB" id="ToxoDB:TGARI_308060"/>
<feature type="compositionally biased region" description="Low complexity" evidence="1">
    <location>
        <begin position="25"/>
        <end position="38"/>
    </location>
</feature>
<feature type="compositionally biased region" description="Basic and acidic residues" evidence="1">
    <location>
        <begin position="1388"/>
        <end position="1409"/>
    </location>
</feature>
<gene>
    <name evidence="3" type="ORF">TGARI_308060</name>
</gene>
<dbReference type="OrthoDB" id="332289at2759"/>
<evidence type="ECO:0000256" key="1">
    <source>
        <dbReference type="SAM" id="MobiDB-lite"/>
    </source>
</evidence>
<feature type="region of interest" description="Disordered" evidence="1">
    <location>
        <begin position="25"/>
        <end position="182"/>
    </location>
</feature>
<feature type="region of interest" description="Disordered" evidence="1">
    <location>
        <begin position="223"/>
        <end position="461"/>
    </location>
</feature>